<dbReference type="RefSeq" id="WP_243491930.1">
    <property type="nucleotide sequence ID" value="NZ_CP063361.1"/>
</dbReference>
<accession>A0ABY4A7G3</accession>
<name>A0ABY4A7G3_9BURK</name>
<dbReference type="Proteomes" id="UP000831532">
    <property type="component" value="Chromosome"/>
</dbReference>
<dbReference type="EMBL" id="CP063361">
    <property type="protein sequence ID" value="UOD30700.1"/>
    <property type="molecule type" value="Genomic_DNA"/>
</dbReference>
<protein>
    <submittedName>
        <fullName evidence="1">Uncharacterized protein</fullName>
    </submittedName>
</protein>
<reference evidence="1 2" key="1">
    <citation type="submission" date="2020-10" db="EMBL/GenBank/DDBJ databases">
        <title>Genome analysis of Massilia species.</title>
        <authorList>
            <person name="Jung D.-H."/>
        </authorList>
    </citation>
    <scope>NUCLEOTIDE SEQUENCE [LARGE SCALE GENOMIC DNA]</scope>
    <source>
        <strain evidence="2">sipir</strain>
    </source>
</reference>
<gene>
    <name evidence="1" type="ORF">INH39_02840</name>
</gene>
<keyword evidence="2" id="KW-1185">Reference proteome</keyword>
<sequence>MLEREDGDKSKAPAKSRLQLLQLQAKDEEFQPPMPPLECGEHLVDLLWSWGPTMYNSMGDSPLTHQELSYCQMNTGIELSAWEAETLVRLSREYFGESSRATKRDCKPPFTESTVDTQVKSAEIHQKMRSFLDG</sequence>
<evidence type="ECO:0000313" key="1">
    <source>
        <dbReference type="EMBL" id="UOD30700.1"/>
    </source>
</evidence>
<proteinExistence type="predicted"/>
<evidence type="ECO:0000313" key="2">
    <source>
        <dbReference type="Proteomes" id="UP000831532"/>
    </source>
</evidence>
<organism evidence="1 2">
    <name type="scientific">Massilia violaceinigra</name>
    <dbReference type="NCBI Taxonomy" id="2045208"/>
    <lineage>
        <taxon>Bacteria</taxon>
        <taxon>Pseudomonadati</taxon>
        <taxon>Pseudomonadota</taxon>
        <taxon>Betaproteobacteria</taxon>
        <taxon>Burkholderiales</taxon>
        <taxon>Oxalobacteraceae</taxon>
        <taxon>Telluria group</taxon>
        <taxon>Massilia</taxon>
    </lineage>
</organism>